<evidence type="ECO:0000256" key="1">
    <source>
        <dbReference type="SAM" id="MobiDB-lite"/>
    </source>
</evidence>
<sequence length="53" mass="5887">RRAPLLRKETLASPQGSHMLDASAPLNSKEFVTPGRRSEIPSTDLWNRPAAMQ</sequence>
<feature type="compositionally biased region" description="Basic and acidic residues" evidence="1">
    <location>
        <begin position="1"/>
        <end position="10"/>
    </location>
</feature>
<accession>A0ABQ9V5X5</accession>
<dbReference type="Proteomes" id="UP001266305">
    <property type="component" value="Unassembled WGS sequence"/>
</dbReference>
<protein>
    <submittedName>
        <fullName evidence="2">Uncharacterized protein</fullName>
    </submittedName>
</protein>
<feature type="region of interest" description="Disordered" evidence="1">
    <location>
        <begin position="1"/>
        <end position="53"/>
    </location>
</feature>
<proteinExistence type="predicted"/>
<evidence type="ECO:0000313" key="2">
    <source>
        <dbReference type="EMBL" id="KAK2104774.1"/>
    </source>
</evidence>
<gene>
    <name evidence="2" type="ORF">P7K49_018630</name>
</gene>
<name>A0ABQ9V5X5_SAGOE</name>
<feature type="non-terminal residue" evidence="2">
    <location>
        <position position="1"/>
    </location>
</feature>
<keyword evidence="3" id="KW-1185">Reference proteome</keyword>
<evidence type="ECO:0000313" key="3">
    <source>
        <dbReference type="Proteomes" id="UP001266305"/>
    </source>
</evidence>
<comment type="caution">
    <text evidence="2">The sequence shown here is derived from an EMBL/GenBank/DDBJ whole genome shotgun (WGS) entry which is preliminary data.</text>
</comment>
<reference evidence="2 3" key="1">
    <citation type="submission" date="2023-05" db="EMBL/GenBank/DDBJ databases">
        <title>B98-5 Cell Line De Novo Hybrid Assembly: An Optical Mapping Approach.</title>
        <authorList>
            <person name="Kananen K."/>
            <person name="Auerbach J.A."/>
            <person name="Kautto E."/>
            <person name="Blachly J.S."/>
        </authorList>
    </citation>
    <scope>NUCLEOTIDE SEQUENCE [LARGE SCALE GENOMIC DNA]</scope>
    <source>
        <strain evidence="2">B95-8</strain>
        <tissue evidence="2">Cell line</tissue>
    </source>
</reference>
<organism evidence="2 3">
    <name type="scientific">Saguinus oedipus</name>
    <name type="common">Cotton-top tamarin</name>
    <name type="synonym">Oedipomidas oedipus</name>
    <dbReference type="NCBI Taxonomy" id="9490"/>
    <lineage>
        <taxon>Eukaryota</taxon>
        <taxon>Metazoa</taxon>
        <taxon>Chordata</taxon>
        <taxon>Craniata</taxon>
        <taxon>Vertebrata</taxon>
        <taxon>Euteleostomi</taxon>
        <taxon>Mammalia</taxon>
        <taxon>Eutheria</taxon>
        <taxon>Euarchontoglires</taxon>
        <taxon>Primates</taxon>
        <taxon>Haplorrhini</taxon>
        <taxon>Platyrrhini</taxon>
        <taxon>Cebidae</taxon>
        <taxon>Callitrichinae</taxon>
        <taxon>Saguinus</taxon>
    </lineage>
</organism>
<dbReference type="EMBL" id="JASSZA010000008">
    <property type="protein sequence ID" value="KAK2104774.1"/>
    <property type="molecule type" value="Genomic_DNA"/>
</dbReference>